<accession>A0A848ISN2</accession>
<organism evidence="2 3">
    <name type="scientific">Paraburkholderia polaris</name>
    <dbReference type="NCBI Taxonomy" id="2728848"/>
    <lineage>
        <taxon>Bacteria</taxon>
        <taxon>Pseudomonadati</taxon>
        <taxon>Pseudomonadota</taxon>
        <taxon>Betaproteobacteria</taxon>
        <taxon>Burkholderiales</taxon>
        <taxon>Burkholderiaceae</taxon>
        <taxon>Paraburkholderia</taxon>
    </lineage>
</organism>
<dbReference type="AlphaFoldDB" id="A0A848ISN2"/>
<reference evidence="2 3" key="1">
    <citation type="submission" date="2020-04" db="EMBL/GenBank/DDBJ databases">
        <title>Paraburkholderia sp. RP-4-7 isolated from soil.</title>
        <authorList>
            <person name="Dahal R.H."/>
        </authorList>
    </citation>
    <scope>NUCLEOTIDE SEQUENCE [LARGE SCALE GENOMIC DNA]</scope>
    <source>
        <strain evidence="2 3">RP-4-7</strain>
    </source>
</reference>
<feature type="coiled-coil region" evidence="1">
    <location>
        <begin position="25"/>
        <end position="52"/>
    </location>
</feature>
<keyword evidence="1" id="KW-0175">Coiled coil</keyword>
<proteinExistence type="predicted"/>
<comment type="caution">
    <text evidence="2">The sequence shown here is derived from an EMBL/GenBank/DDBJ whole genome shotgun (WGS) entry which is preliminary data.</text>
</comment>
<evidence type="ECO:0000256" key="1">
    <source>
        <dbReference type="SAM" id="Coils"/>
    </source>
</evidence>
<dbReference type="Proteomes" id="UP000544134">
    <property type="component" value="Unassembled WGS sequence"/>
</dbReference>
<evidence type="ECO:0000313" key="2">
    <source>
        <dbReference type="EMBL" id="NMM03199.1"/>
    </source>
</evidence>
<sequence length="357" mass="38684">MSDLIRRLQSQEAVDGKPHEIEQLTDEAASALETANSRIAELETERDAFRTQATLNQHMVITCGVAACHPDPNLSRTGAYASAWNSEQANKVRALRDDRDRLRARVAELDAPIAAASVGDSRAAFETALVELVNKIDIGLDSGDLLKDAARASSAIDAILVSGDLVATAYDHFRDDPARYTNSVDFRIGWDACLDAIGNARAAVPARAGAAHAAHADDLAADRFATAMKAKMATSRSRGRYGWDNKDLVSGEALSDMLRQHVAKGDPVDVANFCMMLHQRGELIFGTTEPQKDSGDMPAVSGGESAHVTSDVELARIQDYAEQNMLTLEEAVDELREGGPVRIACRLSVQRKQQQRM</sequence>
<gene>
    <name evidence="2" type="ORF">HHL24_35510</name>
</gene>
<dbReference type="EMBL" id="JABBGJ010000049">
    <property type="protein sequence ID" value="NMM03199.1"/>
    <property type="molecule type" value="Genomic_DNA"/>
</dbReference>
<evidence type="ECO:0000313" key="3">
    <source>
        <dbReference type="Proteomes" id="UP000544134"/>
    </source>
</evidence>
<keyword evidence="3" id="KW-1185">Reference proteome</keyword>
<name>A0A848ISN2_9BURK</name>
<protein>
    <submittedName>
        <fullName evidence="2">Uncharacterized protein</fullName>
    </submittedName>
</protein>
<dbReference type="RefSeq" id="WP_169489876.1">
    <property type="nucleotide sequence ID" value="NZ_JABBGJ010000049.1"/>
</dbReference>